<dbReference type="EMBL" id="JARPXM010000002">
    <property type="protein sequence ID" value="MDT2537136.1"/>
    <property type="molecule type" value="Genomic_DNA"/>
</dbReference>
<evidence type="ECO:0000313" key="1">
    <source>
        <dbReference type="EMBL" id="MDT2537136.1"/>
    </source>
</evidence>
<proteinExistence type="predicted"/>
<accession>A0AAW8SSN9</accession>
<name>A0AAW8SSN9_9ENTE</name>
<organism evidence="1 2">
    <name type="scientific">Enterococcus raffinosus</name>
    <dbReference type="NCBI Taxonomy" id="71452"/>
    <lineage>
        <taxon>Bacteria</taxon>
        <taxon>Bacillati</taxon>
        <taxon>Bacillota</taxon>
        <taxon>Bacilli</taxon>
        <taxon>Lactobacillales</taxon>
        <taxon>Enterococcaceae</taxon>
        <taxon>Enterococcus</taxon>
    </lineage>
</organism>
<reference evidence="1" key="1">
    <citation type="submission" date="2023-03" db="EMBL/GenBank/DDBJ databases">
        <authorList>
            <person name="Shen W."/>
            <person name="Cai J."/>
        </authorList>
    </citation>
    <scope>NUCLEOTIDE SEQUENCE</scope>
    <source>
        <strain evidence="1">B646-2</strain>
    </source>
</reference>
<dbReference type="AlphaFoldDB" id="A0AAW8SSN9"/>
<dbReference type="Proteomes" id="UP001249240">
    <property type="component" value="Unassembled WGS sequence"/>
</dbReference>
<dbReference type="RefSeq" id="WP_010746970.1">
    <property type="nucleotide sequence ID" value="NZ_BAAAXM010000064.1"/>
</dbReference>
<evidence type="ECO:0000313" key="2">
    <source>
        <dbReference type="Proteomes" id="UP001249240"/>
    </source>
</evidence>
<gene>
    <name evidence="1" type="ORF">P7D78_03285</name>
</gene>
<protein>
    <submittedName>
        <fullName evidence="1">Uncharacterized protein</fullName>
    </submittedName>
</protein>
<comment type="caution">
    <text evidence="1">The sequence shown here is derived from an EMBL/GenBank/DDBJ whole genome shotgun (WGS) entry which is preliminary data.</text>
</comment>
<sequence length="290" mass="34201">MKLLLQNTEDLISYTEILRELVLQTFPETIDIDAKVAELKNKRDLNKFTKAVSDKNLKKKLDKITKSCDDKGKTPYFDRSTSKEFIKFISLYENEIDTSKIASYKKFRSGKLEKMTNSEWFDVFDVFSVQLEKSLGTEVEKSGAFTAFIDTFNLYVQHLEWKIRTELKEKENSLFERASQLPKDRHEEIAQFWFNQFDAYLSTIETEIDKFEQKNGTEKLIVEPKLKQQEFEDELSEILDSSYGRAFVANYSIDNFEFSKKDLQLYYGAKTMDEIDWYDFDENFDSSSTD</sequence>